<dbReference type="OrthoDB" id="414175at2759"/>
<evidence type="ECO:0000256" key="13">
    <source>
        <dbReference type="ARBA" id="ARBA00022989"/>
    </source>
</evidence>
<evidence type="ECO:0000256" key="11">
    <source>
        <dbReference type="ARBA" id="ARBA00022741"/>
    </source>
</evidence>
<sequence>LVKVAKVIESKVRIFCWILTGKQNHERRAQHIKATWVKRCNKYLFMSSEENSSLPAHNLNISEGRKFLWMKTREAFKYIHDNYLNDYDWFLKADDDTYVIVENLRYLLVPYSPKEALHFGFKFRPFTKRGYHSGGAGYILSREALRRFASKGYSDDKICRVKGVSVEDVAMGKCLESIGVRAGDTRDQEGLHRFSPLSPELMISGSFPNWMVNMTYYNIPKSSWTCSSRSSLL</sequence>
<dbReference type="FunFam" id="3.90.550.50:FF:000017">
    <property type="entry name" value="Glycoprotein-N-acetylgalactosamine 3-beta-galactosyltransferase 1"/>
    <property type="match status" value="1"/>
</dbReference>
<dbReference type="GO" id="GO:0016020">
    <property type="term" value="C:membrane"/>
    <property type="evidence" value="ECO:0007669"/>
    <property type="project" value="UniProtKB-SubCell"/>
</dbReference>
<evidence type="ECO:0000256" key="4">
    <source>
        <dbReference type="ARBA" id="ARBA00006462"/>
    </source>
</evidence>
<evidence type="ECO:0000256" key="5">
    <source>
        <dbReference type="ARBA" id="ARBA00011748"/>
    </source>
</evidence>
<dbReference type="GO" id="GO:0030145">
    <property type="term" value="F:manganese ion binding"/>
    <property type="evidence" value="ECO:0007669"/>
    <property type="project" value="UniProtKB-ARBA"/>
</dbReference>
<keyword evidence="12" id="KW-0735">Signal-anchor</keyword>
<dbReference type="PANTHER" id="PTHR23033">
    <property type="entry name" value="BETA1,3-GALACTOSYLTRANSFERASE"/>
    <property type="match status" value="1"/>
</dbReference>
<evidence type="ECO:0000256" key="8">
    <source>
        <dbReference type="ARBA" id="ARBA00022679"/>
    </source>
</evidence>
<dbReference type="GO" id="GO:0016263">
    <property type="term" value="F:glycoprotein-N-acetylgalactosamine 3-beta-galactosyltransferase activity"/>
    <property type="evidence" value="ECO:0007669"/>
    <property type="project" value="UniProtKB-EC"/>
</dbReference>
<comment type="caution">
    <text evidence="24">The sequence shown here is derived from an EMBL/GenBank/DDBJ whole genome shotgun (WGS) entry which is preliminary data.</text>
</comment>
<keyword evidence="13" id="KW-1133">Transmembrane helix</keyword>
<evidence type="ECO:0000256" key="12">
    <source>
        <dbReference type="ARBA" id="ARBA00022968"/>
    </source>
</evidence>
<organism evidence="24 25">
    <name type="scientific">Ancylostoma caninum</name>
    <name type="common">Dog hookworm</name>
    <dbReference type="NCBI Taxonomy" id="29170"/>
    <lineage>
        <taxon>Eukaryota</taxon>
        <taxon>Metazoa</taxon>
        <taxon>Ecdysozoa</taxon>
        <taxon>Nematoda</taxon>
        <taxon>Chromadorea</taxon>
        <taxon>Rhabditida</taxon>
        <taxon>Rhabditina</taxon>
        <taxon>Rhabditomorpha</taxon>
        <taxon>Strongyloidea</taxon>
        <taxon>Ancylostomatidae</taxon>
        <taxon>Ancylostomatinae</taxon>
        <taxon>Ancylostoma</taxon>
    </lineage>
</organism>
<feature type="non-terminal residue" evidence="24">
    <location>
        <position position="1"/>
    </location>
</feature>
<proteinExistence type="inferred from homology"/>
<evidence type="ECO:0000256" key="17">
    <source>
        <dbReference type="ARBA" id="ARBA00023211"/>
    </source>
</evidence>
<dbReference type="Proteomes" id="UP000252519">
    <property type="component" value="Unassembled WGS sequence"/>
</dbReference>
<comment type="subcellular location">
    <subcellularLocation>
        <location evidence="2">Membrane</location>
        <topology evidence="2">Single-pass type II membrane protein</topology>
    </subcellularLocation>
</comment>
<dbReference type="STRING" id="29170.A0A368G633"/>
<evidence type="ECO:0000256" key="7">
    <source>
        <dbReference type="ARBA" id="ARBA00022676"/>
    </source>
</evidence>
<evidence type="ECO:0000256" key="15">
    <source>
        <dbReference type="ARBA" id="ARBA00023157"/>
    </source>
</evidence>
<dbReference type="EC" id="2.4.1.122" evidence="6"/>
<comment type="function">
    <text evidence="22">Glycosyltransferase that generates the core 1 O-glycan Gal-beta1-3GalNAc-alpha1-Ser/Thr (T antigen), which is a precursor for many extended O-glycans in glycoproteins.</text>
</comment>
<evidence type="ECO:0000256" key="18">
    <source>
        <dbReference type="ARBA" id="ARBA00040898"/>
    </source>
</evidence>
<dbReference type="UniPathway" id="UPA00378"/>
<comment type="similarity">
    <text evidence="4">Belongs to the glycosyltransferase 31 family. Beta3-Gal-T subfamily.</text>
</comment>
<keyword evidence="7" id="KW-0328">Glycosyltransferase</keyword>
<accession>A0A368G633</accession>
<gene>
    <name evidence="24" type="ORF">ANCCAN_14935</name>
</gene>
<keyword evidence="17" id="KW-0464">Manganese</keyword>
<evidence type="ECO:0000256" key="14">
    <source>
        <dbReference type="ARBA" id="ARBA00023136"/>
    </source>
</evidence>
<keyword evidence="15" id="KW-1015">Disulfide bond</keyword>
<keyword evidence="14" id="KW-0472">Membrane</keyword>
<keyword evidence="25" id="KW-1185">Reference proteome</keyword>
<evidence type="ECO:0000256" key="2">
    <source>
        <dbReference type="ARBA" id="ARBA00004606"/>
    </source>
</evidence>
<evidence type="ECO:0000256" key="16">
    <source>
        <dbReference type="ARBA" id="ARBA00023180"/>
    </source>
</evidence>
<dbReference type="PANTHER" id="PTHR23033:SF14">
    <property type="entry name" value="GLYCOPROTEIN-N-ACETYLGALACTOSAMINE 3-BETA-GALACTOSYLTRANSFERASE 1-RELATED"/>
    <property type="match status" value="1"/>
</dbReference>
<evidence type="ECO:0000259" key="23">
    <source>
        <dbReference type="Pfam" id="PF02434"/>
    </source>
</evidence>
<feature type="domain" description="Fringe-like glycosyltransferase" evidence="23">
    <location>
        <begin position="13"/>
        <end position="181"/>
    </location>
</feature>
<dbReference type="EMBL" id="JOJR01000354">
    <property type="protein sequence ID" value="RCN39138.1"/>
    <property type="molecule type" value="Genomic_DNA"/>
</dbReference>
<dbReference type="InterPro" id="IPR026050">
    <property type="entry name" value="C1GALT1/C1GALT1_chp1"/>
</dbReference>
<dbReference type="Pfam" id="PF02434">
    <property type="entry name" value="Fringe"/>
    <property type="match status" value="1"/>
</dbReference>
<keyword evidence="10" id="KW-0479">Metal-binding</keyword>
<keyword evidence="11" id="KW-0547">Nucleotide-binding</keyword>
<evidence type="ECO:0000256" key="10">
    <source>
        <dbReference type="ARBA" id="ARBA00022723"/>
    </source>
</evidence>
<evidence type="ECO:0000256" key="19">
    <source>
        <dbReference type="ARBA" id="ARBA00041226"/>
    </source>
</evidence>
<dbReference type="InterPro" id="IPR003378">
    <property type="entry name" value="Fringe-like_glycosylTrfase"/>
</dbReference>
<evidence type="ECO:0000256" key="22">
    <source>
        <dbReference type="ARBA" id="ARBA00059245"/>
    </source>
</evidence>
<evidence type="ECO:0000256" key="20">
    <source>
        <dbReference type="ARBA" id="ARBA00042009"/>
    </source>
</evidence>
<dbReference type="AlphaFoldDB" id="A0A368G633"/>
<reference evidence="24 25" key="1">
    <citation type="submission" date="2014-10" db="EMBL/GenBank/DDBJ databases">
        <title>Draft genome of the hookworm Ancylostoma caninum.</title>
        <authorList>
            <person name="Mitreva M."/>
        </authorList>
    </citation>
    <scope>NUCLEOTIDE SEQUENCE [LARGE SCALE GENOMIC DNA]</scope>
    <source>
        <strain evidence="24 25">Baltimore</strain>
    </source>
</reference>
<comment type="cofactor">
    <cofactor evidence="1">
        <name>Mn(2+)</name>
        <dbReference type="ChEBI" id="CHEBI:29035"/>
    </cofactor>
</comment>
<dbReference type="Gene3D" id="3.90.550.50">
    <property type="match status" value="1"/>
</dbReference>
<evidence type="ECO:0000256" key="9">
    <source>
        <dbReference type="ARBA" id="ARBA00022692"/>
    </source>
</evidence>
<evidence type="ECO:0000313" key="25">
    <source>
        <dbReference type="Proteomes" id="UP000252519"/>
    </source>
</evidence>
<evidence type="ECO:0000256" key="21">
    <source>
        <dbReference type="ARBA" id="ARBA00043065"/>
    </source>
</evidence>
<comment type="pathway">
    <text evidence="3">Protein modification; protein glycosylation.</text>
</comment>
<name>A0A368G633_ANCCA</name>
<dbReference type="GO" id="GO:0000166">
    <property type="term" value="F:nucleotide binding"/>
    <property type="evidence" value="ECO:0007669"/>
    <property type="project" value="UniProtKB-KW"/>
</dbReference>
<evidence type="ECO:0000256" key="6">
    <source>
        <dbReference type="ARBA" id="ARBA00012557"/>
    </source>
</evidence>
<evidence type="ECO:0000256" key="1">
    <source>
        <dbReference type="ARBA" id="ARBA00001936"/>
    </source>
</evidence>
<evidence type="ECO:0000313" key="24">
    <source>
        <dbReference type="EMBL" id="RCN39138.1"/>
    </source>
</evidence>
<keyword evidence="16" id="KW-0325">Glycoprotein</keyword>
<keyword evidence="9" id="KW-0812">Transmembrane</keyword>
<protein>
    <recommendedName>
        <fullName evidence="18">Glycoprotein-N-acetylgalactosamine 3-beta-galactosyltransferase 1</fullName>
        <ecNumber evidence="6">2.4.1.122</ecNumber>
    </recommendedName>
    <alternativeName>
        <fullName evidence="20">Core 1 O-glycan T-synthase</fullName>
    </alternativeName>
    <alternativeName>
        <fullName evidence="21">Core 1 UDP-galactose:N-acetylgalactosamine-alpha-R beta 1,3-galactosyltransferase 1</fullName>
    </alternativeName>
    <alternativeName>
        <fullName evidence="19">Core 1 beta1,3-galactosyltransferase 1</fullName>
    </alternativeName>
</protein>
<comment type="subunit">
    <text evidence="5">Homodimer; disulfide-linked.</text>
</comment>
<keyword evidence="8" id="KW-0808">Transferase</keyword>
<evidence type="ECO:0000256" key="3">
    <source>
        <dbReference type="ARBA" id="ARBA00004922"/>
    </source>
</evidence>